<comment type="caution">
    <text evidence="1">The sequence shown here is derived from an EMBL/GenBank/DDBJ whole genome shotgun (WGS) entry which is preliminary data.</text>
</comment>
<dbReference type="AlphaFoldDB" id="A0A1R3K619"/>
<gene>
    <name evidence="1" type="ORF">CCACVL1_02803</name>
</gene>
<accession>A0A1R3K619</accession>
<dbReference type="EMBL" id="AWWV01006234">
    <property type="protein sequence ID" value="OMP02428.1"/>
    <property type="molecule type" value="Genomic_DNA"/>
</dbReference>
<organism evidence="1 2">
    <name type="scientific">Corchorus capsularis</name>
    <name type="common">Jute</name>
    <dbReference type="NCBI Taxonomy" id="210143"/>
    <lineage>
        <taxon>Eukaryota</taxon>
        <taxon>Viridiplantae</taxon>
        <taxon>Streptophyta</taxon>
        <taxon>Embryophyta</taxon>
        <taxon>Tracheophyta</taxon>
        <taxon>Spermatophyta</taxon>
        <taxon>Magnoliopsida</taxon>
        <taxon>eudicotyledons</taxon>
        <taxon>Gunneridae</taxon>
        <taxon>Pentapetalae</taxon>
        <taxon>rosids</taxon>
        <taxon>malvids</taxon>
        <taxon>Malvales</taxon>
        <taxon>Malvaceae</taxon>
        <taxon>Grewioideae</taxon>
        <taxon>Apeibeae</taxon>
        <taxon>Corchorus</taxon>
    </lineage>
</organism>
<evidence type="ECO:0000313" key="2">
    <source>
        <dbReference type="Proteomes" id="UP000188268"/>
    </source>
</evidence>
<name>A0A1R3K619_COCAP</name>
<sequence>MAAGHAMSLIELPRRTSTIGGEISCYPVPEDCEQSAGESR</sequence>
<dbReference type="Gramene" id="OMP02428">
    <property type="protein sequence ID" value="OMP02428"/>
    <property type="gene ID" value="CCACVL1_02803"/>
</dbReference>
<proteinExistence type="predicted"/>
<dbReference type="Proteomes" id="UP000188268">
    <property type="component" value="Unassembled WGS sequence"/>
</dbReference>
<reference evidence="1 2" key="1">
    <citation type="submission" date="2013-09" db="EMBL/GenBank/DDBJ databases">
        <title>Corchorus capsularis genome sequencing.</title>
        <authorList>
            <person name="Alam M."/>
            <person name="Haque M.S."/>
            <person name="Islam M.S."/>
            <person name="Emdad E.M."/>
            <person name="Islam M.M."/>
            <person name="Ahmed B."/>
            <person name="Halim A."/>
            <person name="Hossen Q.M.M."/>
            <person name="Hossain M.Z."/>
            <person name="Ahmed R."/>
            <person name="Khan M.M."/>
            <person name="Islam R."/>
            <person name="Rashid M.M."/>
            <person name="Khan S.A."/>
            <person name="Rahman M.S."/>
            <person name="Alam M."/>
        </authorList>
    </citation>
    <scope>NUCLEOTIDE SEQUENCE [LARGE SCALE GENOMIC DNA]</scope>
    <source>
        <strain evidence="2">cv. CVL-1</strain>
        <tissue evidence="1">Whole seedling</tissue>
    </source>
</reference>
<keyword evidence="2" id="KW-1185">Reference proteome</keyword>
<evidence type="ECO:0000313" key="1">
    <source>
        <dbReference type="EMBL" id="OMP02428.1"/>
    </source>
</evidence>
<protein>
    <submittedName>
        <fullName evidence="1">Uncharacterized protein</fullName>
    </submittedName>
</protein>